<dbReference type="Proteomes" id="UP000046393">
    <property type="component" value="Unplaced"/>
</dbReference>
<sequence>MDQRTGDKGYGQTDVTSNELGFELVPIQPLITVDIKNFTIYIKPTVSKLIGVNVTLKALFISEAYVSPHTMSTKIGEVLEIPIERKTHRKGSSIICSIRVYRIDETGTELTSPHLFIPLISSSFAGVHFGSIKYNGSFPFVFHTHQQLQFTINPGNVDARKFYYMIVCDDSDIVESGVVAESGVLKFSITEMLKSSSVNRSSFIRNELLINYYLESACERAGCNYLSFFSEPPPYLSTTSTYSDYCTQHLVLAYNEICKHIQLGMVMDLSTKTRVSSTTYGLADFKSTKPPQSTNINRYPAGVIRPTTEEEIRDFFPELFLFDDYKLNEVGDSMEISLPHSGDWIISSVFWKSGEDVCAADDVTFTVKKDLTLFVNLPTYVYVNETVKVVAEIFDNNPDPEQNLYRIAVRDLQRDVCTDLSDFFYTFNDDRSGYVASYGEKIIKKTFTLRFLKETDNIRIEFILLKFKFKGSLKKEFVGDIVRHNITVRQSAEAEQYLKRLIINKNFQLPFSEKLQCENCADNFIEIKTQAATGKESKLKLDVQLNSDDDIYSLEIEVSRFLKPSTQFAKTSMADVIPESSSNELNNVVFASDAIKKFATLLYEYKALKYDQNLNQQQQLEQAEELAKQLQYAFLQLLSFSNCPKQHKCGFGEYGNPDLTDNYSPILTGISTLLLCQSEAPSDIICPLLQYLMTLIDEKKQLLNDPILHILEFKSIDQNYFIEAVINQVTKDCYPYVCKCGIKGIKSMLDKLQTDLFEAPKKQLGSETIAALAYMGSATMKVVLHSKLYMEEQGYHNSYWVSSRRNATRNVVNQSNAIDSNDQKPEFDIQTDDLLLNTLALLGIDPIERFDSLVDWIQEQLDHTYQPLSALDVYFAKKLLYDYKVKNNEQLNNTDDVEESNAETILINCDGCATIEHRIESPHTVYPLPNVPRKFTITTSSLKKVRIGIKLTSTTRYRQRRSTIANGFLKLTSESVIDDANNPHTKICIQFSTFQGFAIQYVYSDLVNTSKFETYQKQLLLVDILNTVFILVQLIKLGKQAIFMAFKTKLEAEPSILDEIFINPPKYDSKLSNGVDELDLLCWNNQCSCAMATEYVQCTQCSMLTATVLNRELCLPRRFGSF</sequence>
<dbReference type="SMART" id="SM01360">
    <property type="entry name" value="A2M"/>
    <property type="match status" value="1"/>
</dbReference>
<reference evidence="3" key="1">
    <citation type="submission" date="2016-04" db="UniProtKB">
        <authorList>
            <consortium name="WormBaseParasite"/>
        </authorList>
    </citation>
    <scope>IDENTIFICATION</scope>
</reference>
<feature type="domain" description="Alpha-2-macroglobulin" evidence="1">
    <location>
        <begin position="319"/>
        <end position="409"/>
    </location>
</feature>
<dbReference type="WBParaSite" id="SMUV_0000280801-mRNA-1">
    <property type="protein sequence ID" value="SMUV_0000280801-mRNA-1"/>
    <property type="gene ID" value="SMUV_0000280801"/>
</dbReference>
<evidence type="ECO:0000259" key="1">
    <source>
        <dbReference type="SMART" id="SM01360"/>
    </source>
</evidence>
<dbReference type="STRING" id="451379.A0A0N5AEY1"/>
<name>A0A0N5AEY1_9BILA</name>
<dbReference type="Pfam" id="PF00207">
    <property type="entry name" value="A2M"/>
    <property type="match status" value="1"/>
</dbReference>
<dbReference type="AlphaFoldDB" id="A0A0N5AEY1"/>
<evidence type="ECO:0000313" key="3">
    <source>
        <dbReference type="WBParaSite" id="SMUV_0000280801-mRNA-1"/>
    </source>
</evidence>
<dbReference type="InterPro" id="IPR001599">
    <property type="entry name" value="Macroglobln_a2"/>
</dbReference>
<evidence type="ECO:0000313" key="2">
    <source>
        <dbReference type="Proteomes" id="UP000046393"/>
    </source>
</evidence>
<keyword evidence="2" id="KW-1185">Reference proteome</keyword>
<dbReference type="GO" id="GO:0004866">
    <property type="term" value="F:endopeptidase inhibitor activity"/>
    <property type="evidence" value="ECO:0007669"/>
    <property type="project" value="InterPro"/>
</dbReference>
<accession>A0A0N5AEY1</accession>
<proteinExistence type="predicted"/>
<protein>
    <submittedName>
        <fullName evidence="3">A2M domain-containing protein</fullName>
    </submittedName>
</protein>
<organism evidence="2 3">
    <name type="scientific">Syphacia muris</name>
    <dbReference type="NCBI Taxonomy" id="451379"/>
    <lineage>
        <taxon>Eukaryota</taxon>
        <taxon>Metazoa</taxon>
        <taxon>Ecdysozoa</taxon>
        <taxon>Nematoda</taxon>
        <taxon>Chromadorea</taxon>
        <taxon>Rhabditida</taxon>
        <taxon>Spirurina</taxon>
        <taxon>Oxyuridomorpha</taxon>
        <taxon>Oxyuroidea</taxon>
        <taxon>Oxyuridae</taxon>
        <taxon>Syphacia</taxon>
    </lineage>
</organism>